<evidence type="ECO:0000313" key="3">
    <source>
        <dbReference type="Proteomes" id="UP001595476"/>
    </source>
</evidence>
<feature type="region of interest" description="Disordered" evidence="1">
    <location>
        <begin position="29"/>
        <end position="87"/>
    </location>
</feature>
<gene>
    <name evidence="2" type="ORF">ACFOEK_11500</name>
</gene>
<name>A0ABV7HD02_9GAMM</name>
<keyword evidence="3" id="KW-1185">Reference proteome</keyword>
<protein>
    <submittedName>
        <fullName evidence="2">Uncharacterized protein</fullName>
    </submittedName>
</protein>
<sequence length="164" mass="18395">MQKRVFILLLVLTLGFALFFLLDIPKESTPSNKAQKSHTDTSTSINEDITPNVMESTEVKETPPETIQPEPSLQESKESASTVSKPIKPKRTIDLTLPEDWDAGNGSLDEVLYDVPQERILPNLLIDTKRPKNMILDGKVLKDETKEDYIKSIEGAEVSVEIKM</sequence>
<dbReference type="Proteomes" id="UP001595476">
    <property type="component" value="Unassembled WGS sequence"/>
</dbReference>
<accession>A0ABV7HD02</accession>
<feature type="compositionally biased region" description="Polar residues" evidence="1">
    <location>
        <begin position="29"/>
        <end position="55"/>
    </location>
</feature>
<organism evidence="2 3">
    <name type="scientific">Litoribrevibacter euphylliae</name>
    <dbReference type="NCBI Taxonomy" id="1834034"/>
    <lineage>
        <taxon>Bacteria</taxon>
        <taxon>Pseudomonadati</taxon>
        <taxon>Pseudomonadota</taxon>
        <taxon>Gammaproteobacteria</taxon>
        <taxon>Oceanospirillales</taxon>
        <taxon>Oceanospirillaceae</taxon>
        <taxon>Litoribrevibacter</taxon>
    </lineage>
</organism>
<dbReference type="EMBL" id="JBHRSZ010000004">
    <property type="protein sequence ID" value="MFC3151652.1"/>
    <property type="molecule type" value="Genomic_DNA"/>
</dbReference>
<proteinExistence type="predicted"/>
<comment type="caution">
    <text evidence="2">The sequence shown here is derived from an EMBL/GenBank/DDBJ whole genome shotgun (WGS) entry which is preliminary data.</text>
</comment>
<feature type="compositionally biased region" description="Polar residues" evidence="1">
    <location>
        <begin position="69"/>
        <end position="84"/>
    </location>
</feature>
<reference evidence="3" key="1">
    <citation type="journal article" date="2019" name="Int. J. Syst. Evol. Microbiol.">
        <title>The Global Catalogue of Microorganisms (GCM) 10K type strain sequencing project: providing services to taxonomists for standard genome sequencing and annotation.</title>
        <authorList>
            <consortium name="The Broad Institute Genomics Platform"/>
            <consortium name="The Broad Institute Genome Sequencing Center for Infectious Disease"/>
            <person name="Wu L."/>
            <person name="Ma J."/>
        </authorList>
    </citation>
    <scope>NUCLEOTIDE SEQUENCE [LARGE SCALE GENOMIC DNA]</scope>
    <source>
        <strain evidence="3">KCTC 52438</strain>
    </source>
</reference>
<dbReference type="RefSeq" id="WP_386720816.1">
    <property type="nucleotide sequence ID" value="NZ_JBHRSZ010000004.1"/>
</dbReference>
<evidence type="ECO:0000313" key="2">
    <source>
        <dbReference type="EMBL" id="MFC3151652.1"/>
    </source>
</evidence>
<evidence type="ECO:0000256" key="1">
    <source>
        <dbReference type="SAM" id="MobiDB-lite"/>
    </source>
</evidence>